<dbReference type="AlphaFoldDB" id="A0A9K3GN38"/>
<evidence type="ECO:0000313" key="2">
    <source>
        <dbReference type="Proteomes" id="UP000265618"/>
    </source>
</evidence>
<comment type="caution">
    <text evidence="1">The sequence shown here is derived from an EMBL/GenBank/DDBJ whole genome shotgun (WGS) entry which is preliminary data.</text>
</comment>
<protein>
    <submittedName>
        <fullName evidence="1">Uncharacterized protein</fullName>
    </submittedName>
</protein>
<keyword evidence="2" id="KW-1185">Reference proteome</keyword>
<evidence type="ECO:0000313" key="1">
    <source>
        <dbReference type="EMBL" id="GIQ88436.1"/>
    </source>
</evidence>
<dbReference type="EMBL" id="BDIP01004067">
    <property type="protein sequence ID" value="GIQ88436.1"/>
    <property type="molecule type" value="Genomic_DNA"/>
</dbReference>
<name>A0A9K3GN38_9EUKA</name>
<dbReference type="Proteomes" id="UP000265618">
    <property type="component" value="Unassembled WGS sequence"/>
</dbReference>
<sequence>MSAVTLNTHVEALGAYIAEHKCSDQLYTQCVAMACELLLGRASIENVDPSLDMSLLTHVSRVIMGAVRASASKGDIEDLFTACASLTPVHCAPIVEAVTSSGGGIKEILRREQSIGLPKLEDASFMHYLQVRGAKDKPIYQTFFRVGLNTRAPPGVGTDGLIRSQGTRTQGLVMLYH</sequence>
<proteinExistence type="predicted"/>
<gene>
    <name evidence="1" type="ORF">KIPB_010684</name>
</gene>
<accession>A0A9K3GN38</accession>
<organism evidence="1 2">
    <name type="scientific">Kipferlia bialata</name>
    <dbReference type="NCBI Taxonomy" id="797122"/>
    <lineage>
        <taxon>Eukaryota</taxon>
        <taxon>Metamonada</taxon>
        <taxon>Carpediemonas-like organisms</taxon>
        <taxon>Kipferlia</taxon>
    </lineage>
</organism>
<reference evidence="1 2" key="1">
    <citation type="journal article" date="2018" name="PLoS ONE">
        <title>The draft genome of Kipferlia bialata reveals reductive genome evolution in fornicate parasites.</title>
        <authorList>
            <person name="Tanifuji G."/>
            <person name="Takabayashi S."/>
            <person name="Kume K."/>
            <person name="Takagi M."/>
            <person name="Nakayama T."/>
            <person name="Kamikawa R."/>
            <person name="Inagaki Y."/>
            <person name="Hashimoto T."/>
        </authorList>
    </citation>
    <scope>NUCLEOTIDE SEQUENCE [LARGE SCALE GENOMIC DNA]</scope>
    <source>
        <strain evidence="1">NY0173</strain>
    </source>
</reference>